<dbReference type="SMART" id="SM00320">
    <property type="entry name" value="WD40"/>
    <property type="match status" value="3"/>
</dbReference>
<dbReference type="EMBL" id="CAXKWB010162466">
    <property type="protein sequence ID" value="CAL4250106.1"/>
    <property type="molecule type" value="Genomic_DNA"/>
</dbReference>
<evidence type="ECO:0000259" key="3">
    <source>
        <dbReference type="Pfam" id="PF23409"/>
    </source>
</evidence>
<dbReference type="InterPro" id="IPR050630">
    <property type="entry name" value="WD_repeat_EMAP"/>
</dbReference>
<proteinExistence type="predicted"/>
<evidence type="ECO:0000313" key="5">
    <source>
        <dbReference type="Proteomes" id="UP001497623"/>
    </source>
</evidence>
<keyword evidence="5" id="KW-1185">Reference proteome</keyword>
<dbReference type="PANTHER" id="PTHR13720">
    <property type="entry name" value="WD-40 REPEAT PROTEIN"/>
    <property type="match status" value="1"/>
</dbReference>
<dbReference type="GO" id="GO:0008017">
    <property type="term" value="F:microtubule binding"/>
    <property type="evidence" value="ECO:0007669"/>
    <property type="project" value="TreeGrafter"/>
</dbReference>
<gene>
    <name evidence="4" type="ORF">MNOR_LOCUS41642</name>
</gene>
<accession>A0AAV2SUH4</accession>
<comment type="caution">
    <text evidence="4">The sequence shown here is derived from an EMBL/GenBank/DDBJ whole genome shotgun (WGS) entry which is preliminary data.</text>
</comment>
<evidence type="ECO:0000256" key="1">
    <source>
        <dbReference type="ARBA" id="ARBA00022574"/>
    </source>
</evidence>
<keyword evidence="2" id="KW-0677">Repeat</keyword>
<dbReference type="PANTHER" id="PTHR13720:SF33">
    <property type="entry name" value="HELP DOMAIN-CONTAINING PROTEIN"/>
    <property type="match status" value="1"/>
</dbReference>
<name>A0AAV2SUH4_MEGNR</name>
<keyword evidence="1" id="KW-0853">WD repeat</keyword>
<feature type="domain" description="EML-like first beta-propeller" evidence="3">
    <location>
        <begin position="10"/>
        <end position="212"/>
    </location>
</feature>
<dbReference type="SUPFAM" id="SSF50978">
    <property type="entry name" value="WD40 repeat-like"/>
    <property type="match status" value="1"/>
</dbReference>
<evidence type="ECO:0000256" key="2">
    <source>
        <dbReference type="ARBA" id="ARBA00022737"/>
    </source>
</evidence>
<dbReference type="InterPro" id="IPR015943">
    <property type="entry name" value="WD40/YVTN_repeat-like_dom_sf"/>
</dbReference>
<dbReference type="InterPro" id="IPR001680">
    <property type="entry name" value="WD40_rpt"/>
</dbReference>
<dbReference type="Gene3D" id="2.130.10.10">
    <property type="entry name" value="YVTN repeat-like/Quinoprotein amine dehydrogenase"/>
    <property type="match status" value="1"/>
</dbReference>
<dbReference type="InterPro" id="IPR036322">
    <property type="entry name" value="WD40_repeat_dom_sf"/>
</dbReference>
<dbReference type="Pfam" id="PF23409">
    <property type="entry name" value="Beta-prop_EML"/>
    <property type="match status" value="1"/>
</dbReference>
<reference evidence="4 5" key="1">
    <citation type="submission" date="2024-05" db="EMBL/GenBank/DDBJ databases">
        <authorList>
            <person name="Wallberg A."/>
        </authorList>
    </citation>
    <scope>NUCLEOTIDE SEQUENCE [LARGE SCALE GENOMIC DNA]</scope>
</reference>
<dbReference type="Proteomes" id="UP001497623">
    <property type="component" value="Unassembled WGS sequence"/>
</dbReference>
<sequence>MEQVRGLKEEHIQCALFLAFSHEIQLLASVGGHGSQQELMVWNWRKGRRIAHHLAFAGKVEEVEFNPGTTGRLVTVGHRHVRFWKLRGNVLQASSGIFAGAAQDDQLSVSHLPEGLVVTGTSGGHLYIWLKEKMERSINDVHPGGVLATEIYPGGLITGGRDGTIKLFDRKLNHLSTIPEAPSLVYEKAGPVHSLSVWKEKVLVGTEYNEIWCVTLHHSGDLAANCLVQGHGQGELWGLATHPTRHLAITAGDDQSV</sequence>
<feature type="non-terminal residue" evidence="4">
    <location>
        <position position="257"/>
    </location>
</feature>
<organism evidence="4 5">
    <name type="scientific">Meganyctiphanes norvegica</name>
    <name type="common">Northern krill</name>
    <name type="synonym">Thysanopoda norvegica</name>
    <dbReference type="NCBI Taxonomy" id="48144"/>
    <lineage>
        <taxon>Eukaryota</taxon>
        <taxon>Metazoa</taxon>
        <taxon>Ecdysozoa</taxon>
        <taxon>Arthropoda</taxon>
        <taxon>Crustacea</taxon>
        <taxon>Multicrustacea</taxon>
        <taxon>Malacostraca</taxon>
        <taxon>Eumalacostraca</taxon>
        <taxon>Eucarida</taxon>
        <taxon>Euphausiacea</taxon>
        <taxon>Euphausiidae</taxon>
        <taxon>Meganyctiphanes</taxon>
    </lineage>
</organism>
<evidence type="ECO:0000313" key="4">
    <source>
        <dbReference type="EMBL" id="CAL4250106.1"/>
    </source>
</evidence>
<dbReference type="AlphaFoldDB" id="A0AAV2SUH4"/>
<dbReference type="InterPro" id="IPR055439">
    <property type="entry name" value="Beta-prop_EML_1st"/>
</dbReference>
<protein>
    <recommendedName>
        <fullName evidence="3">EML-like first beta-propeller domain-containing protein</fullName>
    </recommendedName>
</protein>